<protein>
    <recommendedName>
        <fullName evidence="3">glucose-6-phosphate 1-epimerase</fullName>
        <ecNumber evidence="3">5.1.3.15</ecNumber>
    </recommendedName>
</protein>
<dbReference type="GO" id="GO:0005737">
    <property type="term" value="C:cytoplasm"/>
    <property type="evidence" value="ECO:0007669"/>
    <property type="project" value="TreeGrafter"/>
</dbReference>
<sequence>MQDLDALQPHSIPGQLTFRAGPGGLLFADIDNAGGTASISLQGAHLTTFRPKAQAGPVVWLSEAARFARARSIRGGVPVCWPWFGAHVTQAGFPAHGFARTVPWTVVDSGAGQGATHVTLRLESSDATRAQWPHDTPVTLRIGVSDALDMALTTFNAGAVPLQLGEALHTYFHVGDIADVELHGLEGCEYLDKVEQFARKRQSGPLRFAAETDRVYVKTGAECVIEDARLRRRIRIHKQGSASTVVWTPWADKAAAMGDYTAEGWRQMLCVESANAADDVLTLQPGETHTLAVRYGAEAL</sequence>
<dbReference type="Pfam" id="PF01263">
    <property type="entry name" value="Aldose_epim"/>
    <property type="match status" value="1"/>
</dbReference>
<organism evidence="5">
    <name type="scientific">mine drainage metagenome</name>
    <dbReference type="NCBI Taxonomy" id="410659"/>
    <lineage>
        <taxon>unclassified sequences</taxon>
        <taxon>metagenomes</taxon>
        <taxon>ecological metagenomes</taxon>
    </lineage>
</organism>
<comment type="catalytic activity">
    <reaction evidence="1">
        <text>alpha-D-glucose 6-phosphate = beta-D-glucose 6-phosphate</text>
        <dbReference type="Rhea" id="RHEA:16249"/>
        <dbReference type="ChEBI" id="CHEBI:58225"/>
        <dbReference type="ChEBI" id="CHEBI:58247"/>
        <dbReference type="EC" id="5.1.3.15"/>
    </reaction>
</comment>
<keyword evidence="4 5" id="KW-0413">Isomerase</keyword>
<dbReference type="EC" id="5.1.3.15" evidence="3"/>
<evidence type="ECO:0000256" key="2">
    <source>
        <dbReference type="ARBA" id="ARBA00005866"/>
    </source>
</evidence>
<dbReference type="EMBL" id="MLJW01005827">
    <property type="protein sequence ID" value="OIQ67597.1"/>
    <property type="molecule type" value="Genomic_DNA"/>
</dbReference>
<dbReference type="GO" id="GO:0030246">
    <property type="term" value="F:carbohydrate binding"/>
    <property type="evidence" value="ECO:0007669"/>
    <property type="project" value="InterPro"/>
</dbReference>
<evidence type="ECO:0000256" key="4">
    <source>
        <dbReference type="ARBA" id="ARBA00023235"/>
    </source>
</evidence>
<evidence type="ECO:0000313" key="5">
    <source>
        <dbReference type="EMBL" id="OIQ67597.1"/>
    </source>
</evidence>
<comment type="similarity">
    <text evidence="2">Belongs to the glucose-6-phosphate 1-epimerase family.</text>
</comment>
<gene>
    <name evidence="5" type="primary">yeaD_9</name>
    <name evidence="5" type="ORF">GALL_508230</name>
</gene>
<dbReference type="InterPro" id="IPR025532">
    <property type="entry name" value="G6P_1-epimerase"/>
</dbReference>
<dbReference type="InterPro" id="IPR008183">
    <property type="entry name" value="Aldose_1/G6P_1-epimerase"/>
</dbReference>
<proteinExistence type="inferred from homology"/>
<dbReference type="SUPFAM" id="SSF74650">
    <property type="entry name" value="Galactose mutarotase-like"/>
    <property type="match status" value="1"/>
</dbReference>
<dbReference type="InterPro" id="IPR014718">
    <property type="entry name" value="GH-type_carb-bd"/>
</dbReference>
<dbReference type="CDD" id="cd09020">
    <property type="entry name" value="D-hex-6-P-epi_like"/>
    <property type="match status" value="1"/>
</dbReference>
<evidence type="ECO:0000256" key="1">
    <source>
        <dbReference type="ARBA" id="ARBA00001096"/>
    </source>
</evidence>
<evidence type="ECO:0000256" key="3">
    <source>
        <dbReference type="ARBA" id="ARBA00012083"/>
    </source>
</evidence>
<dbReference type="PIRSF" id="PIRSF016020">
    <property type="entry name" value="PHexose_mutarotase"/>
    <property type="match status" value="1"/>
</dbReference>
<dbReference type="AlphaFoldDB" id="A0A1J5PVH6"/>
<dbReference type="InterPro" id="IPR011013">
    <property type="entry name" value="Gal_mutarotase_sf_dom"/>
</dbReference>
<dbReference type="PANTHER" id="PTHR11122">
    <property type="entry name" value="APOSPORY-ASSOCIATED PROTEIN C-RELATED"/>
    <property type="match status" value="1"/>
</dbReference>
<dbReference type="Gene3D" id="2.70.98.10">
    <property type="match status" value="1"/>
</dbReference>
<dbReference type="GO" id="GO:0047938">
    <property type="term" value="F:glucose-6-phosphate 1-epimerase activity"/>
    <property type="evidence" value="ECO:0007669"/>
    <property type="project" value="UniProtKB-EC"/>
</dbReference>
<reference evidence="5" key="1">
    <citation type="submission" date="2016-10" db="EMBL/GenBank/DDBJ databases">
        <title>Sequence of Gallionella enrichment culture.</title>
        <authorList>
            <person name="Poehlein A."/>
            <person name="Muehling M."/>
            <person name="Daniel R."/>
        </authorList>
    </citation>
    <scope>NUCLEOTIDE SEQUENCE</scope>
</reference>
<comment type="caution">
    <text evidence="5">The sequence shown here is derived from an EMBL/GenBank/DDBJ whole genome shotgun (WGS) entry which is preliminary data.</text>
</comment>
<dbReference type="GO" id="GO:0005975">
    <property type="term" value="P:carbohydrate metabolic process"/>
    <property type="evidence" value="ECO:0007669"/>
    <property type="project" value="InterPro"/>
</dbReference>
<dbReference type="PANTHER" id="PTHR11122:SF13">
    <property type="entry name" value="GLUCOSE-6-PHOSPHATE 1-EPIMERASE"/>
    <property type="match status" value="1"/>
</dbReference>
<accession>A0A1J5PVH6</accession>
<name>A0A1J5PVH6_9ZZZZ</name>